<gene>
    <name evidence="1" type="ORF">K460DRAFT_355822</name>
</gene>
<reference evidence="1" key="1">
    <citation type="submission" date="2020-01" db="EMBL/GenBank/DDBJ databases">
        <authorList>
            <consortium name="DOE Joint Genome Institute"/>
            <person name="Haridas S."/>
            <person name="Albert R."/>
            <person name="Binder M."/>
            <person name="Bloem J."/>
            <person name="Labutti K."/>
            <person name="Salamov A."/>
            <person name="Andreopoulos B."/>
            <person name="Baker S.E."/>
            <person name="Barry K."/>
            <person name="Bills G."/>
            <person name="Bluhm B.H."/>
            <person name="Cannon C."/>
            <person name="Castanera R."/>
            <person name="Culley D.E."/>
            <person name="Daum C."/>
            <person name="Ezra D."/>
            <person name="Gonzalez J.B."/>
            <person name="Henrissat B."/>
            <person name="Kuo A."/>
            <person name="Liang C."/>
            <person name="Lipzen A."/>
            <person name="Lutzoni F."/>
            <person name="Magnuson J."/>
            <person name="Mondo S."/>
            <person name="Nolan M."/>
            <person name="Ohm R."/>
            <person name="Pangilinan J."/>
            <person name="Park H.-J."/>
            <person name="Ramirez L."/>
            <person name="Alfaro M."/>
            <person name="Sun H."/>
            <person name="Tritt A."/>
            <person name="Yoshinaga Y."/>
            <person name="Zwiers L.-H."/>
            <person name="Turgeon B.G."/>
            <person name="Goodwin S.B."/>
            <person name="Spatafora J.W."/>
            <person name="Crous P.W."/>
            <person name="Grigoriev I.V."/>
        </authorList>
    </citation>
    <scope>NUCLEOTIDE SEQUENCE</scope>
    <source>
        <strain evidence="1">CBS 394.84</strain>
    </source>
</reference>
<dbReference type="GeneID" id="63849159"/>
<evidence type="ECO:0000313" key="2">
    <source>
        <dbReference type="Proteomes" id="UP000800039"/>
    </source>
</evidence>
<sequence>MGPSRSTYYLEKIMPNARNATQSLDFEALERRQSISGTPTRHIPATPASCDLPDLIDQRTCLTDALNAEDPCRGKDPIYQNKRTIREALADTLPRLYHSMRKALGFIWNLVKFQVQCSLLVTAFNLAAAFHRGDVMDLQWVPHFPTSLESLKELTINWETPANGYLLHIYSFWWGWIHGLGRLVLWKLPKALGRVLCNVAVKGVMISGEYVGRSGPGKDITDAWGHGLHPVMRERMGGKGI</sequence>
<dbReference type="RefSeq" id="XP_040788664.1">
    <property type="nucleotide sequence ID" value="XM_040931907.1"/>
</dbReference>
<proteinExistence type="predicted"/>
<name>A0A9P4GJ40_9PLEO</name>
<keyword evidence="2" id="KW-1185">Reference proteome</keyword>
<dbReference type="Proteomes" id="UP000800039">
    <property type="component" value="Unassembled WGS sequence"/>
</dbReference>
<protein>
    <submittedName>
        <fullName evidence="1">Uncharacterized protein</fullName>
    </submittedName>
</protein>
<organism evidence="1 2">
    <name type="scientific">Cucurbitaria berberidis CBS 394.84</name>
    <dbReference type="NCBI Taxonomy" id="1168544"/>
    <lineage>
        <taxon>Eukaryota</taxon>
        <taxon>Fungi</taxon>
        <taxon>Dikarya</taxon>
        <taxon>Ascomycota</taxon>
        <taxon>Pezizomycotina</taxon>
        <taxon>Dothideomycetes</taxon>
        <taxon>Pleosporomycetidae</taxon>
        <taxon>Pleosporales</taxon>
        <taxon>Pleosporineae</taxon>
        <taxon>Cucurbitariaceae</taxon>
        <taxon>Cucurbitaria</taxon>
    </lineage>
</organism>
<accession>A0A9P4GJ40</accession>
<evidence type="ECO:0000313" key="1">
    <source>
        <dbReference type="EMBL" id="KAF1846101.1"/>
    </source>
</evidence>
<dbReference type="EMBL" id="ML976616">
    <property type="protein sequence ID" value="KAF1846101.1"/>
    <property type="molecule type" value="Genomic_DNA"/>
</dbReference>
<dbReference type="AlphaFoldDB" id="A0A9P4GJ40"/>
<comment type="caution">
    <text evidence="1">The sequence shown here is derived from an EMBL/GenBank/DDBJ whole genome shotgun (WGS) entry which is preliminary data.</text>
</comment>
<dbReference type="OrthoDB" id="3800678at2759"/>